<feature type="transmembrane region" description="Helical" evidence="1">
    <location>
        <begin position="165"/>
        <end position="185"/>
    </location>
</feature>
<keyword evidence="1" id="KW-0472">Membrane</keyword>
<feature type="transmembrane region" description="Helical" evidence="1">
    <location>
        <begin position="235"/>
        <end position="256"/>
    </location>
</feature>
<keyword evidence="3" id="KW-1185">Reference proteome</keyword>
<organism evidence="2 3">
    <name type="scientific">Vibrio tetraodonis subsp. pristinus</name>
    <dbReference type="NCBI Taxonomy" id="2695891"/>
    <lineage>
        <taxon>Bacteria</taxon>
        <taxon>Pseudomonadati</taxon>
        <taxon>Pseudomonadota</taxon>
        <taxon>Gammaproteobacteria</taxon>
        <taxon>Vibrionales</taxon>
        <taxon>Vibrionaceae</taxon>
        <taxon>Vibrio</taxon>
    </lineage>
</organism>
<feature type="transmembrane region" description="Helical" evidence="1">
    <location>
        <begin position="26"/>
        <end position="45"/>
    </location>
</feature>
<feature type="transmembrane region" description="Helical" evidence="1">
    <location>
        <begin position="206"/>
        <end position="223"/>
    </location>
</feature>
<dbReference type="RefSeq" id="WP_160929929.1">
    <property type="nucleotide sequence ID" value="NZ_WWEU01000003.1"/>
</dbReference>
<evidence type="ECO:0000313" key="3">
    <source>
        <dbReference type="Proteomes" id="UP000478571"/>
    </source>
</evidence>
<keyword evidence="1" id="KW-0812">Transmembrane</keyword>
<proteinExistence type="predicted"/>
<dbReference type="Proteomes" id="UP000478571">
    <property type="component" value="Unassembled WGS sequence"/>
</dbReference>
<feature type="transmembrane region" description="Helical" evidence="1">
    <location>
        <begin position="133"/>
        <end position="153"/>
    </location>
</feature>
<protein>
    <submittedName>
        <fullName evidence="2">Permease</fullName>
    </submittedName>
</protein>
<name>A0A6L8LVP6_9VIBR</name>
<dbReference type="EMBL" id="WWEU01000003">
    <property type="protein sequence ID" value="MYM59855.1"/>
    <property type="molecule type" value="Genomic_DNA"/>
</dbReference>
<dbReference type="AlphaFoldDB" id="A0A6L8LVP6"/>
<evidence type="ECO:0000256" key="1">
    <source>
        <dbReference type="SAM" id="Phobius"/>
    </source>
</evidence>
<keyword evidence="1" id="KW-1133">Transmembrane helix</keyword>
<evidence type="ECO:0000313" key="2">
    <source>
        <dbReference type="EMBL" id="MYM59855.1"/>
    </source>
</evidence>
<comment type="caution">
    <text evidence="2">The sequence shown here is derived from an EMBL/GenBank/DDBJ whole genome shotgun (WGS) entry which is preliminary data.</text>
</comment>
<feature type="transmembrane region" description="Helical" evidence="1">
    <location>
        <begin position="268"/>
        <end position="286"/>
    </location>
</feature>
<feature type="transmembrane region" description="Helical" evidence="1">
    <location>
        <begin position="51"/>
        <end position="68"/>
    </location>
</feature>
<sequence length="287" mass="32156">MEILLPFVYLLFGILVGKKQLKVKTFSSFVLTKMVIPLIIIWNISLNSEEMVLVIVLAMIFMLSIFFFRHWMERDVINNLCFCYLNIGWLGLPIAHALLGDTAARFVLGAYIGSSIVGNSIGANYLKKEVFSIKNILTSPPVIAFIIGCLLIPFERSVEVFGHHIYMISKFLMSFLGMMILGIWLSETSLDKSDFFVYAKSYAFRILMLSAIVLIAFVISQILNSEFVYQQLPWLFLICVLPPAANIIVLETSYLGTGTTASKISVETILSIAVIVVYGIVIHSLSL</sequence>
<feature type="transmembrane region" description="Helical" evidence="1">
    <location>
        <begin position="106"/>
        <end position="126"/>
    </location>
</feature>
<gene>
    <name evidence="2" type="ORF">GTG28_11525</name>
</gene>
<reference evidence="2 3" key="1">
    <citation type="submission" date="2020-01" db="EMBL/GenBank/DDBJ databases">
        <title>Draft Genome Sequence of Vibrio sp. strain OCN044, Isolated from a Healthy Coral at Palmyra Atoll.</title>
        <authorList>
            <person name="Videau P."/>
            <person name="Loughran R."/>
            <person name="Esquivel A."/>
            <person name="Deadmond M."/>
            <person name="Paddock B.E."/>
            <person name="Saw J.H."/>
            <person name="Ushijima B."/>
        </authorList>
    </citation>
    <scope>NUCLEOTIDE SEQUENCE [LARGE SCALE GENOMIC DNA]</scope>
    <source>
        <strain evidence="2 3">OCN044</strain>
    </source>
</reference>
<accession>A0A6L8LVP6</accession>
<feature type="transmembrane region" description="Helical" evidence="1">
    <location>
        <begin position="80"/>
        <end position="100"/>
    </location>
</feature>